<dbReference type="PANTHER" id="PTHR44229">
    <property type="entry name" value="15-HYDROXYPROSTAGLANDIN DEHYDROGENASE [NAD(+)]"/>
    <property type="match status" value="1"/>
</dbReference>
<dbReference type="PRINTS" id="PR00081">
    <property type="entry name" value="GDHRDH"/>
</dbReference>
<dbReference type="Gene3D" id="3.40.50.720">
    <property type="entry name" value="NAD(P)-binding Rossmann-like Domain"/>
    <property type="match status" value="2"/>
</dbReference>
<keyword evidence="2" id="KW-0521">NADP</keyword>
<accession>A0A2T4HC84</accession>
<evidence type="ECO:0000256" key="2">
    <source>
        <dbReference type="ARBA" id="ARBA00022857"/>
    </source>
</evidence>
<evidence type="ECO:0000313" key="6">
    <source>
        <dbReference type="EMBL" id="PTD13347.1"/>
    </source>
</evidence>
<reference evidence="7" key="2">
    <citation type="submission" date="2020-11" db="EMBL/GenBank/DDBJ databases">
        <title>The chromosome-scale genome resource for two endophytic Fusarium species: F. culmorum and F. pseudograminearum.</title>
        <authorList>
            <person name="Yuan Z."/>
        </authorList>
    </citation>
    <scope>NUCLEOTIDE SEQUENCE</scope>
    <source>
        <strain evidence="7">Class2-1B</strain>
    </source>
</reference>
<dbReference type="EMBL" id="CP064750">
    <property type="protein sequence ID" value="QPC67873.1"/>
    <property type="molecule type" value="Genomic_DNA"/>
</dbReference>
<proteinExistence type="inferred from homology"/>
<dbReference type="PROSITE" id="PS00061">
    <property type="entry name" value="ADH_SHORT"/>
    <property type="match status" value="2"/>
</dbReference>
<dbReference type="SUPFAM" id="SSF51735">
    <property type="entry name" value="NAD(P)-binding Rossmann-fold domains"/>
    <property type="match status" value="2"/>
</dbReference>
<keyword evidence="5" id="KW-1133">Transmembrane helix</keyword>
<feature type="transmembrane region" description="Helical" evidence="5">
    <location>
        <begin position="376"/>
        <end position="393"/>
    </location>
</feature>
<dbReference type="PRINTS" id="PR00080">
    <property type="entry name" value="SDRFAMILY"/>
</dbReference>
<comment type="similarity">
    <text evidence="1 4">Belongs to the short-chain dehydrogenases/reductases (SDR) family.</text>
</comment>
<dbReference type="Pfam" id="PF13561">
    <property type="entry name" value="adh_short_C2"/>
    <property type="match status" value="1"/>
</dbReference>
<evidence type="ECO:0000256" key="4">
    <source>
        <dbReference type="RuleBase" id="RU000363"/>
    </source>
</evidence>
<organism evidence="6 8">
    <name type="scientific">Fusarium culmorum</name>
    <dbReference type="NCBI Taxonomy" id="5516"/>
    <lineage>
        <taxon>Eukaryota</taxon>
        <taxon>Fungi</taxon>
        <taxon>Dikarya</taxon>
        <taxon>Ascomycota</taxon>
        <taxon>Pezizomycotina</taxon>
        <taxon>Sordariomycetes</taxon>
        <taxon>Hypocreomycetidae</taxon>
        <taxon>Hypocreales</taxon>
        <taxon>Nectriaceae</taxon>
        <taxon>Fusarium</taxon>
    </lineage>
</organism>
<dbReference type="InterPro" id="IPR036291">
    <property type="entry name" value="NAD(P)-bd_dom_sf"/>
</dbReference>
<name>A0A2T4HC84_FUSCU</name>
<evidence type="ECO:0000313" key="7">
    <source>
        <dbReference type="EMBL" id="QPC67873.1"/>
    </source>
</evidence>
<keyword evidence="5" id="KW-0812">Transmembrane</keyword>
<keyword evidence="3" id="KW-0560">Oxidoreductase</keyword>
<keyword evidence="5" id="KW-0472">Membrane</keyword>
<dbReference type="AlphaFoldDB" id="A0A2T4HC84"/>
<evidence type="ECO:0000256" key="5">
    <source>
        <dbReference type="SAM" id="Phobius"/>
    </source>
</evidence>
<dbReference type="Proteomes" id="UP000663297">
    <property type="component" value="Chromosome 4"/>
</dbReference>
<dbReference type="Pfam" id="PF00106">
    <property type="entry name" value="adh_short"/>
    <property type="match status" value="1"/>
</dbReference>
<protein>
    <submittedName>
        <fullName evidence="6">Putative oxidoreductase</fullName>
    </submittedName>
</protein>
<dbReference type="FunFam" id="3.40.50.720:FF:000643">
    <property type="entry name" value="Short chain dehydrogenase/reductase family oxidoreductase, putative"/>
    <property type="match status" value="1"/>
</dbReference>
<dbReference type="Proteomes" id="UP000241587">
    <property type="component" value="Unassembled WGS sequence"/>
</dbReference>
<reference evidence="6 8" key="1">
    <citation type="submission" date="2018-02" db="EMBL/GenBank/DDBJ databases">
        <title>Fusarium culmorum secondary metabolites in fungal-bacterial-plant interactions.</title>
        <authorList>
            <person name="Schmidt R."/>
        </authorList>
    </citation>
    <scope>NUCLEOTIDE SEQUENCE [LARGE SCALE GENOMIC DNA]</scope>
    <source>
        <strain evidence="6 8">PV</strain>
    </source>
</reference>
<dbReference type="OrthoDB" id="37659at2759"/>
<sequence length="480" mass="52670">MTSQPTKPFSVSGKTAIVTGAGSGINFEFAKILLSKNCNVVIADLSLRPEAQDLVSQYSSSSSPRAVFIKTDVTSWKDLSNAFRTTVQEFGDLDIVCPGAGVYEPTWSHFWHPPGSPESKDDPEGDGYKLLDINLVHPIRATQMAISYWMHGPGAKASPDNPKRVIHISSVAAQVPVFRAPMYGASKFGITGFVRCLANLEEVGIRVNAVAPGVVRTPLWTEDAEKIKYVNEAHDAWVTPYECAEAMLECMESEKHLGDLQQGARADVNDEQAISTHELIKQKGGKAIFVQTDVSKNDAVEYLVNRTVAEFGRVDVVVNNAGISIESGKPSRRIHDTPEEWWDTTMAINLKSIFLLSKHAITQMLKQDKNEAGDRGWIINIASIFGLVGGYALRKYILHRNWQLVNRKASYVASKGGAQNLTRSIALDYAKDGIHCNAICPGFAETALLADAVKIHDKEVIRSKHPLHGGKMDHWSTSTS</sequence>
<dbReference type="InterPro" id="IPR002347">
    <property type="entry name" value="SDR_fam"/>
</dbReference>
<dbReference type="GO" id="GO:0005737">
    <property type="term" value="C:cytoplasm"/>
    <property type="evidence" value="ECO:0007669"/>
    <property type="project" value="TreeGrafter"/>
</dbReference>
<dbReference type="GO" id="GO:0016616">
    <property type="term" value="F:oxidoreductase activity, acting on the CH-OH group of donors, NAD or NADP as acceptor"/>
    <property type="evidence" value="ECO:0007669"/>
    <property type="project" value="TreeGrafter"/>
</dbReference>
<dbReference type="PANTHER" id="PTHR44229:SF4">
    <property type="entry name" value="15-HYDROXYPROSTAGLANDIN DEHYDROGENASE [NAD(+)]"/>
    <property type="match status" value="1"/>
</dbReference>
<evidence type="ECO:0000256" key="3">
    <source>
        <dbReference type="ARBA" id="ARBA00023002"/>
    </source>
</evidence>
<evidence type="ECO:0000313" key="8">
    <source>
        <dbReference type="Proteomes" id="UP000241587"/>
    </source>
</evidence>
<keyword evidence="8" id="KW-1185">Reference proteome</keyword>
<dbReference type="CDD" id="cd05233">
    <property type="entry name" value="SDR_c"/>
    <property type="match status" value="1"/>
</dbReference>
<evidence type="ECO:0000256" key="1">
    <source>
        <dbReference type="ARBA" id="ARBA00006484"/>
    </source>
</evidence>
<gene>
    <name evidence="6" type="ORF">FCULG_00005059</name>
    <name evidence="7" type="ORF">HYE67_010104</name>
</gene>
<dbReference type="EMBL" id="PVEM01000001">
    <property type="protein sequence ID" value="PTD13347.1"/>
    <property type="molecule type" value="Genomic_DNA"/>
</dbReference>
<dbReference type="InterPro" id="IPR020904">
    <property type="entry name" value="Sc_DH/Rdtase_CS"/>
</dbReference>